<dbReference type="Gene3D" id="6.10.340.10">
    <property type="match status" value="1"/>
</dbReference>
<dbReference type="Pfam" id="PF00672">
    <property type="entry name" value="HAMP"/>
    <property type="match status" value="1"/>
</dbReference>
<feature type="transmembrane region" description="Helical" evidence="8">
    <location>
        <begin position="184"/>
        <end position="205"/>
    </location>
</feature>
<dbReference type="InterPro" id="IPR024478">
    <property type="entry name" value="HlyB_4HB_MCP"/>
</dbReference>
<comment type="similarity">
    <text evidence="6">Belongs to the methyl-accepting chemotaxis (MCP) protein family.</text>
</comment>
<accession>A0A7X6I6F7</accession>
<dbReference type="SUPFAM" id="SSF58104">
    <property type="entry name" value="Methyl-accepting chemotaxis protein (MCP) signaling domain"/>
    <property type="match status" value="1"/>
</dbReference>
<dbReference type="Pfam" id="PF12729">
    <property type="entry name" value="4HB_MCP_1"/>
    <property type="match status" value="1"/>
</dbReference>
<keyword evidence="4 8" id="KW-0472">Membrane</keyword>
<dbReference type="Gene3D" id="1.10.287.950">
    <property type="entry name" value="Methyl-accepting chemotaxis protein"/>
    <property type="match status" value="1"/>
</dbReference>
<feature type="transmembrane region" description="Helical" evidence="8">
    <location>
        <begin position="12"/>
        <end position="32"/>
    </location>
</feature>
<keyword evidence="2 8" id="KW-0812">Transmembrane</keyword>
<dbReference type="EMBL" id="VTOX01000003">
    <property type="protein sequence ID" value="NKE66371.1"/>
    <property type="molecule type" value="Genomic_DNA"/>
</dbReference>
<keyword evidence="3 8" id="KW-1133">Transmembrane helix</keyword>
<dbReference type="InterPro" id="IPR004089">
    <property type="entry name" value="MCPsignal_dom"/>
</dbReference>
<protein>
    <submittedName>
        <fullName evidence="11">HAMP domain-containing protein</fullName>
    </submittedName>
</protein>
<dbReference type="Proteomes" id="UP000521868">
    <property type="component" value="Unassembled WGS sequence"/>
</dbReference>
<dbReference type="CDD" id="cd06225">
    <property type="entry name" value="HAMP"/>
    <property type="match status" value="1"/>
</dbReference>
<name>A0A7X6I6F7_9BURK</name>
<dbReference type="AlphaFoldDB" id="A0A7X6I6F7"/>
<evidence type="ECO:0000313" key="11">
    <source>
        <dbReference type="EMBL" id="NKE66371.1"/>
    </source>
</evidence>
<evidence type="ECO:0000256" key="3">
    <source>
        <dbReference type="ARBA" id="ARBA00022989"/>
    </source>
</evidence>
<evidence type="ECO:0000313" key="12">
    <source>
        <dbReference type="Proteomes" id="UP000521868"/>
    </source>
</evidence>
<dbReference type="InterPro" id="IPR003660">
    <property type="entry name" value="HAMP_dom"/>
</dbReference>
<evidence type="ECO:0000256" key="6">
    <source>
        <dbReference type="ARBA" id="ARBA00029447"/>
    </source>
</evidence>
<dbReference type="GO" id="GO:0007165">
    <property type="term" value="P:signal transduction"/>
    <property type="evidence" value="ECO:0007669"/>
    <property type="project" value="UniProtKB-KW"/>
</dbReference>
<sequence length="598" mass="65013">MKLLDLKIRTKLVIAFGGLLALAGLFAGVAAWEMRELNTLQQQTQGKTALLARADNAMWELRFQLAQYVLYPDAANRQRINEAGPKQLAIVEENFRAFAAMDGLTADEVEGHKRMTEAYAVYKEKRPAWFALVDQGKAEEASVYRANHTNPAAAATVKALGELLDTTTRSDAQRREQQQKTGDVLLAIAAVIMLLTTGAAAYFLYRDVNRPLARLQETIERIKAGDHEARAGLTTDDELGQVAKNFDRLLDERIAAQRAAEEENLRLNNSVIAILESVNLLSQRDLTVRAPVTQDVLGTVADSINALTEETSRVLHGVTRIAGQVAQASGKVQEQAALVSRTAQDERSGVAQMIESLADATQTMNQISALAEQSNLSAEQATVATDTALDTVTGTVRGMESIRETIAETEKRIKRLGERSQEISGIVNLINTISERTHVLALNASMQAAVAGEAGRGFAVVAEEVQRLAESSRNATQQIATLVNNIQLETNETISTVNRTIGQVVQGSEQAQKAGEQMRRTQEITGQLVAQVRKIGEASDLQKSVSANLLGSVQRIGESTERTAQQIDAQNQDTETLLQSAQRLVESVNVFKLPLPAA</sequence>
<comment type="subcellular location">
    <subcellularLocation>
        <location evidence="1">Membrane</location>
        <topology evidence="1">Multi-pass membrane protein</topology>
    </subcellularLocation>
</comment>
<dbReference type="PANTHER" id="PTHR32089">
    <property type="entry name" value="METHYL-ACCEPTING CHEMOTAXIS PROTEIN MCPB"/>
    <property type="match status" value="1"/>
</dbReference>
<evidence type="ECO:0000256" key="2">
    <source>
        <dbReference type="ARBA" id="ARBA00022692"/>
    </source>
</evidence>
<keyword evidence="5 7" id="KW-0807">Transducer</keyword>
<dbReference type="PANTHER" id="PTHR32089:SF119">
    <property type="entry name" value="METHYL-ACCEPTING CHEMOTAXIS PROTEIN CTPL"/>
    <property type="match status" value="1"/>
</dbReference>
<evidence type="ECO:0000256" key="8">
    <source>
        <dbReference type="SAM" id="Phobius"/>
    </source>
</evidence>
<evidence type="ECO:0000256" key="5">
    <source>
        <dbReference type="ARBA" id="ARBA00023224"/>
    </source>
</evidence>
<evidence type="ECO:0000259" key="10">
    <source>
        <dbReference type="PROSITE" id="PS50885"/>
    </source>
</evidence>
<feature type="domain" description="HAMP" evidence="10">
    <location>
        <begin position="206"/>
        <end position="258"/>
    </location>
</feature>
<dbReference type="SMART" id="SM00283">
    <property type="entry name" value="MA"/>
    <property type="match status" value="1"/>
</dbReference>
<feature type="domain" description="Methyl-accepting transducer" evidence="9">
    <location>
        <begin position="321"/>
        <end position="557"/>
    </location>
</feature>
<gene>
    <name evidence="11" type="ORF">RAMLITH_11115</name>
</gene>
<organism evidence="11 12">
    <name type="scientific">Ramlibacter lithotrophicus</name>
    <dbReference type="NCBI Taxonomy" id="2606681"/>
    <lineage>
        <taxon>Bacteria</taxon>
        <taxon>Pseudomonadati</taxon>
        <taxon>Pseudomonadota</taxon>
        <taxon>Betaproteobacteria</taxon>
        <taxon>Burkholderiales</taxon>
        <taxon>Comamonadaceae</taxon>
        <taxon>Ramlibacter</taxon>
    </lineage>
</organism>
<reference evidence="11 12" key="1">
    <citation type="journal article" date="2020" name="Nature">
        <title>Bacterial chemolithoautotrophy via manganese oxidation.</title>
        <authorList>
            <person name="Yu H."/>
            <person name="Leadbetter J.R."/>
        </authorList>
    </citation>
    <scope>NUCLEOTIDE SEQUENCE [LARGE SCALE GENOMIC DNA]</scope>
    <source>
        <strain evidence="11 12">RBP-1</strain>
    </source>
</reference>
<proteinExistence type="inferred from homology"/>
<feature type="domain" description="HAMP" evidence="10">
    <location>
        <begin position="265"/>
        <end position="316"/>
    </location>
</feature>
<dbReference type="SMART" id="SM00304">
    <property type="entry name" value="HAMP"/>
    <property type="match status" value="2"/>
</dbReference>
<dbReference type="PROSITE" id="PS50111">
    <property type="entry name" value="CHEMOTAXIS_TRANSDUC_2"/>
    <property type="match status" value="1"/>
</dbReference>
<evidence type="ECO:0000259" key="9">
    <source>
        <dbReference type="PROSITE" id="PS50111"/>
    </source>
</evidence>
<evidence type="ECO:0000256" key="4">
    <source>
        <dbReference type="ARBA" id="ARBA00023136"/>
    </source>
</evidence>
<dbReference type="GO" id="GO:0016020">
    <property type="term" value="C:membrane"/>
    <property type="evidence" value="ECO:0007669"/>
    <property type="project" value="InterPro"/>
</dbReference>
<evidence type="ECO:0000256" key="7">
    <source>
        <dbReference type="PROSITE-ProRule" id="PRU00284"/>
    </source>
</evidence>
<dbReference type="RefSeq" id="WP_168107481.1">
    <property type="nucleotide sequence ID" value="NZ_VTOX01000003.1"/>
</dbReference>
<keyword evidence="12" id="KW-1185">Reference proteome</keyword>
<dbReference type="Pfam" id="PF00015">
    <property type="entry name" value="MCPsignal"/>
    <property type="match status" value="1"/>
</dbReference>
<dbReference type="PROSITE" id="PS50885">
    <property type="entry name" value="HAMP"/>
    <property type="match status" value="2"/>
</dbReference>
<evidence type="ECO:0000256" key="1">
    <source>
        <dbReference type="ARBA" id="ARBA00004141"/>
    </source>
</evidence>
<comment type="caution">
    <text evidence="11">The sequence shown here is derived from an EMBL/GenBank/DDBJ whole genome shotgun (WGS) entry which is preliminary data.</text>
</comment>